<keyword evidence="7" id="KW-0408">Iron</keyword>
<reference evidence="11 12" key="1">
    <citation type="submission" date="2021-04" db="EMBL/GenBank/DDBJ databases">
        <authorList>
            <person name="Sun C."/>
        </authorList>
    </citation>
    <scope>NUCLEOTIDE SEQUENCE [LARGE SCALE GENOMIC DNA]</scope>
    <source>
        <strain evidence="11 12">A79</strain>
    </source>
</reference>
<dbReference type="PANTHER" id="PTHR30212">
    <property type="entry name" value="PROTEIN YIIM"/>
    <property type="match status" value="1"/>
</dbReference>
<dbReference type="InterPro" id="IPR039261">
    <property type="entry name" value="FNR_nucleotide-bd"/>
</dbReference>
<proteinExistence type="predicted"/>
<dbReference type="InterPro" id="IPR054582">
    <property type="entry name" value="DmmA-like_N"/>
</dbReference>
<comment type="caution">
    <text evidence="11">The sequence shown here is derived from an EMBL/GenBank/DDBJ whole genome shotgun (WGS) entry which is preliminary data.</text>
</comment>
<dbReference type="Gene3D" id="3.40.50.80">
    <property type="entry name" value="Nucleotide-binding domain of ferredoxin-NADP reductase (FNR) module"/>
    <property type="match status" value="1"/>
</dbReference>
<evidence type="ECO:0000256" key="4">
    <source>
        <dbReference type="ARBA" id="ARBA00022714"/>
    </source>
</evidence>
<reference evidence="12" key="2">
    <citation type="submission" date="2023-07" db="EMBL/GenBank/DDBJ databases">
        <title>Marinomonas vulgaris A79, complete genome.</title>
        <authorList>
            <person name="Ying J.-J."/>
        </authorList>
    </citation>
    <scope>NUCLEOTIDE SEQUENCE [LARGE SCALE GENOMIC DNA]</scope>
    <source>
        <strain evidence="12">A79</strain>
    </source>
</reference>
<evidence type="ECO:0000313" key="11">
    <source>
        <dbReference type="EMBL" id="MBR7888232.1"/>
    </source>
</evidence>
<dbReference type="PROSITE" id="PS51085">
    <property type="entry name" value="2FE2S_FER_2"/>
    <property type="match status" value="1"/>
</dbReference>
<dbReference type="PROSITE" id="PS00197">
    <property type="entry name" value="2FE2S_FER_1"/>
    <property type="match status" value="1"/>
</dbReference>
<dbReference type="InterPro" id="IPR052353">
    <property type="entry name" value="Benzoxazolinone_Detox_Enz"/>
</dbReference>
<evidence type="ECO:0000256" key="6">
    <source>
        <dbReference type="ARBA" id="ARBA00023002"/>
    </source>
</evidence>
<keyword evidence="2" id="KW-0285">Flavoprotein</keyword>
<evidence type="ECO:0000256" key="8">
    <source>
        <dbReference type="ARBA" id="ARBA00023014"/>
    </source>
</evidence>
<evidence type="ECO:0000256" key="2">
    <source>
        <dbReference type="ARBA" id="ARBA00022630"/>
    </source>
</evidence>
<dbReference type="InterPro" id="IPR006058">
    <property type="entry name" value="2Fe2S_fd_BS"/>
</dbReference>
<sequence>MSADKIQVKVTRIVDVAPKIKEFTLVGVNRTLPEFSPGSHVMVEMQGQEKTYRNAYSLLNDALDSSEYRIAVRLQDESRGGSVYMHQSVKEGDVLSVTPPMNLFAPLWHAKKHLIFAGGVGITPFMSYIPEFLRQGVNCELHYMFRGLQTGAYQEVLQQELKTTLFIYDADKEQRCDIKEVLKCQPLGTHVYICGPEKLVEGVEQAAIELGIPLSVIHSEAFAAPKPGTPFKVEIKSTGQVVQVGEQDTMLEALETAGLAIPNLCRAGVCGQCSCAVEQGDLDHRDNYLSDSEKSLGAMVMPCVSRANSERIILDI</sequence>
<dbReference type="Pfam" id="PF00111">
    <property type="entry name" value="Fer2"/>
    <property type="match status" value="1"/>
</dbReference>
<name>A0ABS5H9W4_9GAMM</name>
<dbReference type="PRINTS" id="PR00409">
    <property type="entry name" value="PHDIOXRDTASE"/>
</dbReference>
<dbReference type="EMBL" id="JAGSSV010000004">
    <property type="protein sequence ID" value="MBR7888232.1"/>
    <property type="molecule type" value="Genomic_DNA"/>
</dbReference>
<dbReference type="CDD" id="cd06185">
    <property type="entry name" value="PDR_like"/>
    <property type="match status" value="1"/>
</dbReference>
<feature type="domain" description="2Fe-2S ferredoxin-type" evidence="9">
    <location>
        <begin position="231"/>
        <end position="316"/>
    </location>
</feature>
<evidence type="ECO:0000256" key="1">
    <source>
        <dbReference type="ARBA" id="ARBA00001917"/>
    </source>
</evidence>
<comment type="cofactor">
    <cofactor evidence="1">
        <name>FMN</name>
        <dbReference type="ChEBI" id="CHEBI:58210"/>
    </cofactor>
</comment>
<keyword evidence="4" id="KW-0001">2Fe-2S</keyword>
<keyword evidence="6" id="KW-0560">Oxidoreductase</keyword>
<evidence type="ECO:0000313" key="12">
    <source>
        <dbReference type="Proteomes" id="UP000679722"/>
    </source>
</evidence>
<dbReference type="CDD" id="cd00207">
    <property type="entry name" value="fer2"/>
    <property type="match status" value="1"/>
</dbReference>
<evidence type="ECO:0000256" key="7">
    <source>
        <dbReference type="ARBA" id="ARBA00023004"/>
    </source>
</evidence>
<gene>
    <name evidence="11" type="ORF">J9B83_04685</name>
</gene>
<accession>A0ABS5H9W4</accession>
<dbReference type="Gene3D" id="3.10.20.30">
    <property type="match status" value="1"/>
</dbReference>
<keyword evidence="5" id="KW-0479">Metal-binding</keyword>
<evidence type="ECO:0000259" key="9">
    <source>
        <dbReference type="PROSITE" id="PS51085"/>
    </source>
</evidence>
<dbReference type="SUPFAM" id="SSF63380">
    <property type="entry name" value="Riboflavin synthase domain-like"/>
    <property type="match status" value="1"/>
</dbReference>
<keyword evidence="3" id="KW-0288">FMN</keyword>
<dbReference type="Proteomes" id="UP000679722">
    <property type="component" value="Unassembled WGS sequence"/>
</dbReference>
<protein>
    <submittedName>
        <fullName evidence="11">Oxidoreductase</fullName>
    </submittedName>
</protein>
<dbReference type="SUPFAM" id="SSF52343">
    <property type="entry name" value="Ferredoxin reductase-like, C-terminal NADP-linked domain"/>
    <property type="match status" value="1"/>
</dbReference>
<keyword evidence="12" id="KW-1185">Reference proteome</keyword>
<dbReference type="Pfam" id="PF22290">
    <property type="entry name" value="DmmA-like_N"/>
    <property type="match status" value="1"/>
</dbReference>
<dbReference type="Gene3D" id="2.40.30.10">
    <property type="entry name" value="Translation factors"/>
    <property type="match status" value="1"/>
</dbReference>
<evidence type="ECO:0000259" key="10">
    <source>
        <dbReference type="PROSITE" id="PS51384"/>
    </source>
</evidence>
<dbReference type="RefSeq" id="WP_211535585.1">
    <property type="nucleotide sequence ID" value="NZ_JAGSSV010000004.1"/>
</dbReference>
<dbReference type="PANTHER" id="PTHR30212:SF2">
    <property type="entry name" value="PROTEIN YIIM"/>
    <property type="match status" value="1"/>
</dbReference>
<dbReference type="InterPro" id="IPR036010">
    <property type="entry name" value="2Fe-2S_ferredoxin-like_sf"/>
</dbReference>
<dbReference type="InterPro" id="IPR017927">
    <property type="entry name" value="FAD-bd_FR_type"/>
</dbReference>
<dbReference type="InterPro" id="IPR017938">
    <property type="entry name" value="Riboflavin_synthase-like_b-brl"/>
</dbReference>
<dbReference type="InterPro" id="IPR012675">
    <property type="entry name" value="Beta-grasp_dom_sf"/>
</dbReference>
<dbReference type="InterPro" id="IPR001041">
    <property type="entry name" value="2Fe-2S_ferredoxin-type"/>
</dbReference>
<organism evidence="11 12">
    <name type="scientific">Marinomonas vulgaris</name>
    <dbReference type="NCBI Taxonomy" id="2823372"/>
    <lineage>
        <taxon>Bacteria</taxon>
        <taxon>Pseudomonadati</taxon>
        <taxon>Pseudomonadota</taxon>
        <taxon>Gammaproteobacteria</taxon>
        <taxon>Oceanospirillales</taxon>
        <taxon>Oceanospirillaceae</taxon>
        <taxon>Marinomonas</taxon>
    </lineage>
</organism>
<feature type="domain" description="FAD-binding FR-type" evidence="10">
    <location>
        <begin position="3"/>
        <end position="107"/>
    </location>
</feature>
<evidence type="ECO:0000256" key="5">
    <source>
        <dbReference type="ARBA" id="ARBA00022723"/>
    </source>
</evidence>
<keyword evidence="8" id="KW-0411">Iron-sulfur</keyword>
<evidence type="ECO:0000256" key="3">
    <source>
        <dbReference type="ARBA" id="ARBA00022643"/>
    </source>
</evidence>
<dbReference type="PROSITE" id="PS51384">
    <property type="entry name" value="FAD_FR"/>
    <property type="match status" value="1"/>
</dbReference>
<dbReference type="SUPFAM" id="SSF54292">
    <property type="entry name" value="2Fe-2S ferredoxin-like"/>
    <property type="match status" value="1"/>
</dbReference>